<reference evidence="16 17" key="1">
    <citation type="journal article" date="2015" name="Genome Announc.">
        <title>Draft Genome of the Euendolithic (true boring) Cyanobacterium Mastigocoleus testarum strain BC008.</title>
        <authorList>
            <person name="Guida B.S."/>
            <person name="Garcia-Pichel F."/>
        </authorList>
    </citation>
    <scope>NUCLEOTIDE SEQUENCE [LARGE SCALE GENOMIC DNA]</scope>
    <source>
        <strain evidence="16 17">BC008</strain>
    </source>
</reference>
<feature type="binding site" evidence="12 15">
    <location>
        <position position="47"/>
    </location>
    <ligand>
        <name>pyruvate</name>
        <dbReference type="ChEBI" id="CHEBI:15361"/>
    </ligand>
</feature>
<dbReference type="EMBL" id="LMTZ01000171">
    <property type="protein sequence ID" value="KST61818.1"/>
    <property type="molecule type" value="Genomic_DNA"/>
</dbReference>
<evidence type="ECO:0000256" key="10">
    <source>
        <dbReference type="ARBA" id="ARBA00023270"/>
    </source>
</evidence>
<feature type="active site" description="Proton donor/acceptor" evidence="12 14">
    <location>
        <position position="135"/>
    </location>
</feature>
<evidence type="ECO:0000313" key="17">
    <source>
        <dbReference type="Proteomes" id="UP000053372"/>
    </source>
</evidence>
<keyword evidence="6 12" id="KW-0028">Amino-acid biosynthesis</keyword>
<comment type="caution">
    <text evidence="12">Was originally thought to be a dihydrodipicolinate synthase (DHDPS), catalyzing the condensation of (S)-aspartate-beta-semialdehyde [(S)-ASA] and pyruvate to dihydrodipicolinate (DHDP). However, it was shown in E.coli that the product of the enzymatic reaction is not dihydrodipicolinate but in fact (4S)-4-hydroxy-2,3,4,5-tetrahydro-(2S)-dipicolinic acid (HTPA), and that the consecutive dehydration reaction leading to DHDP is not spontaneous but catalyzed by DapB.</text>
</comment>
<dbReference type="InterPro" id="IPR020625">
    <property type="entry name" value="Schiff_base-form_aldolases_AS"/>
</dbReference>
<keyword evidence="10 12" id="KW-0704">Schiff base</keyword>
<dbReference type="SMART" id="SM01130">
    <property type="entry name" value="DHDPS"/>
    <property type="match status" value="1"/>
</dbReference>
<dbReference type="GO" id="GO:0008840">
    <property type="term" value="F:4-hydroxy-tetrahydrodipicolinate synthase activity"/>
    <property type="evidence" value="ECO:0007669"/>
    <property type="project" value="UniProtKB-UniRule"/>
</dbReference>
<feature type="site" description="Part of a proton relay during catalysis" evidence="12">
    <location>
        <position position="46"/>
    </location>
</feature>
<dbReference type="CDD" id="cd00950">
    <property type="entry name" value="DHDPS"/>
    <property type="match status" value="1"/>
</dbReference>
<dbReference type="GO" id="GO:0005829">
    <property type="term" value="C:cytosol"/>
    <property type="evidence" value="ECO:0007669"/>
    <property type="project" value="TreeGrafter"/>
</dbReference>
<evidence type="ECO:0000256" key="14">
    <source>
        <dbReference type="PIRSR" id="PIRSR001365-1"/>
    </source>
</evidence>
<evidence type="ECO:0000256" key="6">
    <source>
        <dbReference type="ARBA" id="ARBA00022605"/>
    </source>
</evidence>
<proteinExistence type="inferred from homology"/>
<organism evidence="16 17">
    <name type="scientific">Mastigocoleus testarum BC008</name>
    <dbReference type="NCBI Taxonomy" id="371196"/>
    <lineage>
        <taxon>Bacteria</taxon>
        <taxon>Bacillati</taxon>
        <taxon>Cyanobacteriota</taxon>
        <taxon>Cyanophyceae</taxon>
        <taxon>Nostocales</taxon>
        <taxon>Hapalosiphonaceae</taxon>
        <taxon>Mastigocoleus</taxon>
    </lineage>
</organism>
<evidence type="ECO:0000256" key="3">
    <source>
        <dbReference type="ARBA" id="ARBA00007592"/>
    </source>
</evidence>
<evidence type="ECO:0000256" key="5">
    <source>
        <dbReference type="ARBA" id="ARBA00022490"/>
    </source>
</evidence>
<keyword evidence="9 12" id="KW-0456">Lyase</keyword>
<evidence type="ECO:0000256" key="4">
    <source>
        <dbReference type="ARBA" id="ARBA00012086"/>
    </source>
</evidence>
<feature type="active site" description="Schiff-base intermediate with substrate" evidence="12 14">
    <location>
        <position position="163"/>
    </location>
</feature>
<dbReference type="InterPro" id="IPR005263">
    <property type="entry name" value="DapA"/>
</dbReference>
<feature type="site" description="Part of a proton relay during catalysis" evidence="12">
    <location>
        <position position="109"/>
    </location>
</feature>
<evidence type="ECO:0000256" key="15">
    <source>
        <dbReference type="PIRSR" id="PIRSR001365-2"/>
    </source>
</evidence>
<dbReference type="NCBIfam" id="TIGR00674">
    <property type="entry name" value="dapA"/>
    <property type="match status" value="1"/>
</dbReference>
<dbReference type="HAMAP" id="MF_00418">
    <property type="entry name" value="DapA"/>
    <property type="match status" value="1"/>
</dbReference>
<dbReference type="SUPFAM" id="SSF51569">
    <property type="entry name" value="Aldolase"/>
    <property type="match status" value="1"/>
</dbReference>
<dbReference type="OrthoDB" id="9782828at2"/>
<feature type="binding site" evidence="12 15">
    <location>
        <position position="205"/>
    </location>
    <ligand>
        <name>pyruvate</name>
        <dbReference type="ChEBI" id="CHEBI:15361"/>
    </ligand>
</feature>
<evidence type="ECO:0000256" key="9">
    <source>
        <dbReference type="ARBA" id="ARBA00023239"/>
    </source>
</evidence>
<gene>
    <name evidence="12" type="primary">dapA</name>
    <name evidence="16" type="ORF">BC008_07105</name>
</gene>
<dbReference type="EC" id="4.3.3.7" evidence="4 12"/>
<dbReference type="GO" id="GO:0009089">
    <property type="term" value="P:lysine biosynthetic process via diaminopimelate"/>
    <property type="evidence" value="ECO:0007669"/>
    <property type="project" value="UniProtKB-UniRule"/>
</dbReference>
<name>A0A0V7ZBC7_9CYAN</name>
<evidence type="ECO:0000256" key="7">
    <source>
        <dbReference type="ARBA" id="ARBA00022915"/>
    </source>
</evidence>
<dbReference type="Gene3D" id="3.20.20.70">
    <property type="entry name" value="Aldolase class I"/>
    <property type="match status" value="1"/>
</dbReference>
<keyword evidence="17" id="KW-1185">Reference proteome</keyword>
<comment type="subunit">
    <text evidence="12">Homotetramer; dimer of dimers.</text>
</comment>
<evidence type="ECO:0000256" key="8">
    <source>
        <dbReference type="ARBA" id="ARBA00023154"/>
    </source>
</evidence>
<dbReference type="InterPro" id="IPR013785">
    <property type="entry name" value="Aldolase_TIM"/>
</dbReference>
<evidence type="ECO:0000256" key="1">
    <source>
        <dbReference type="ARBA" id="ARBA00003294"/>
    </source>
</evidence>
<evidence type="ECO:0000256" key="12">
    <source>
        <dbReference type="HAMAP-Rule" id="MF_00418"/>
    </source>
</evidence>
<evidence type="ECO:0000256" key="2">
    <source>
        <dbReference type="ARBA" id="ARBA00005120"/>
    </source>
</evidence>
<dbReference type="InterPro" id="IPR002220">
    <property type="entry name" value="DapA-like"/>
</dbReference>
<comment type="caution">
    <text evidence="16">The sequence shown here is derived from an EMBL/GenBank/DDBJ whole genome shotgun (WGS) entry which is preliminary data.</text>
</comment>
<dbReference type="Proteomes" id="UP000053372">
    <property type="component" value="Unassembled WGS sequence"/>
</dbReference>
<dbReference type="AlphaFoldDB" id="A0A0V7ZBC7"/>
<evidence type="ECO:0000256" key="13">
    <source>
        <dbReference type="PIRNR" id="PIRNR001365"/>
    </source>
</evidence>
<comment type="function">
    <text evidence="1 12">Catalyzes the condensation of (S)-aspartate-beta-semialdehyde [(S)-ASA] and pyruvate to 4-hydroxy-tetrahydrodipicolinate (HTPA).</text>
</comment>
<dbReference type="RefSeq" id="WP_027842127.1">
    <property type="nucleotide sequence ID" value="NZ_LMTZ01000171.1"/>
</dbReference>
<evidence type="ECO:0000256" key="11">
    <source>
        <dbReference type="ARBA" id="ARBA00047836"/>
    </source>
</evidence>
<dbReference type="UniPathway" id="UPA00034">
    <property type="reaction ID" value="UER00017"/>
</dbReference>
<comment type="similarity">
    <text evidence="3 12 13">Belongs to the DapA family.</text>
</comment>
<dbReference type="PANTHER" id="PTHR12128:SF66">
    <property type="entry name" value="4-HYDROXY-2-OXOGLUTARATE ALDOLASE, MITOCHONDRIAL"/>
    <property type="match status" value="1"/>
</dbReference>
<dbReference type="Pfam" id="PF00701">
    <property type="entry name" value="DHDPS"/>
    <property type="match status" value="1"/>
</dbReference>
<dbReference type="GO" id="GO:0019877">
    <property type="term" value="P:diaminopimelate biosynthetic process"/>
    <property type="evidence" value="ECO:0007669"/>
    <property type="project" value="UniProtKB-UniRule"/>
</dbReference>
<keyword evidence="7 12" id="KW-0220">Diaminopimelate biosynthesis</keyword>
<protein>
    <recommendedName>
        <fullName evidence="4 12">4-hydroxy-tetrahydrodipicolinate synthase</fullName>
        <shortName evidence="12">HTPA synthase</shortName>
        <ecNumber evidence="4 12">4.3.3.7</ecNumber>
    </recommendedName>
</protein>
<sequence length="293" mass="31680">MVDFGKVLTAMVTPFNEDGSVNYDVAASLAKYLVESGTDTVVVCGTTGESPTLNLDEEYQLFSTVLEAVAGKALVMAGCGSNSTKEAIFATQKAEKLGVDGTLQVVPYYNKPPQAGLYKHFQTIAQASELPVLLYNIPGRTGCNLEVETVVHLAEISNIVGIKESTGSTERVNEIRSLTPAEFQIYSGDDYMTLPLLAVGAKGIVSVASHLVGKELQQMIQAFNSGEVRVATEIHLRLFPLFKALFATSNPILIKEALRLQGWNVGFTRLPLYETNSKASDNLTEVLKKLSLI</sequence>
<dbReference type="PRINTS" id="PR00146">
    <property type="entry name" value="DHPICSNTHASE"/>
</dbReference>
<keyword evidence="5 12" id="KW-0963">Cytoplasm</keyword>
<comment type="subcellular location">
    <subcellularLocation>
        <location evidence="12">Cytoplasm</location>
    </subcellularLocation>
</comment>
<dbReference type="PROSITE" id="PS00666">
    <property type="entry name" value="DHDPS_2"/>
    <property type="match status" value="1"/>
</dbReference>
<accession>A0A0V7ZBC7</accession>
<comment type="pathway">
    <text evidence="2 12">Amino-acid biosynthesis; L-lysine biosynthesis via DAP pathway; (S)-tetrahydrodipicolinate from L-aspartate: step 3/4.</text>
</comment>
<keyword evidence="8 12" id="KW-0457">Lysine biosynthesis</keyword>
<dbReference type="PIRSF" id="PIRSF001365">
    <property type="entry name" value="DHDPS"/>
    <property type="match status" value="1"/>
</dbReference>
<dbReference type="PANTHER" id="PTHR12128">
    <property type="entry name" value="DIHYDRODIPICOLINATE SYNTHASE"/>
    <property type="match status" value="1"/>
</dbReference>
<comment type="catalytic activity">
    <reaction evidence="11 12">
        <text>L-aspartate 4-semialdehyde + pyruvate = (2S,4S)-4-hydroxy-2,3,4,5-tetrahydrodipicolinate + H2O + H(+)</text>
        <dbReference type="Rhea" id="RHEA:34171"/>
        <dbReference type="ChEBI" id="CHEBI:15361"/>
        <dbReference type="ChEBI" id="CHEBI:15377"/>
        <dbReference type="ChEBI" id="CHEBI:15378"/>
        <dbReference type="ChEBI" id="CHEBI:67139"/>
        <dbReference type="ChEBI" id="CHEBI:537519"/>
        <dbReference type="EC" id="4.3.3.7"/>
    </reaction>
</comment>
<evidence type="ECO:0000313" key="16">
    <source>
        <dbReference type="EMBL" id="KST61818.1"/>
    </source>
</evidence>